<dbReference type="InterPro" id="IPR050951">
    <property type="entry name" value="Retrovirus_Pol_polyprotein"/>
</dbReference>
<feature type="domain" description="Reverse transcriptase" evidence="2">
    <location>
        <begin position="120"/>
        <end position="246"/>
    </location>
</feature>
<organism evidence="3 4">
    <name type="scientific">Xylocopa violacea</name>
    <name type="common">Violet carpenter bee</name>
    <name type="synonym">Apis violacea</name>
    <dbReference type="NCBI Taxonomy" id="135666"/>
    <lineage>
        <taxon>Eukaryota</taxon>
        <taxon>Metazoa</taxon>
        <taxon>Ecdysozoa</taxon>
        <taxon>Arthropoda</taxon>
        <taxon>Hexapoda</taxon>
        <taxon>Insecta</taxon>
        <taxon>Pterygota</taxon>
        <taxon>Neoptera</taxon>
        <taxon>Endopterygota</taxon>
        <taxon>Hymenoptera</taxon>
        <taxon>Apocrita</taxon>
        <taxon>Aculeata</taxon>
        <taxon>Apoidea</taxon>
        <taxon>Anthophila</taxon>
        <taxon>Apidae</taxon>
        <taxon>Xylocopa</taxon>
        <taxon>Xylocopa</taxon>
    </lineage>
</organism>
<evidence type="ECO:0000313" key="4">
    <source>
        <dbReference type="Proteomes" id="UP001642520"/>
    </source>
</evidence>
<feature type="compositionally biased region" description="Acidic residues" evidence="1">
    <location>
        <begin position="262"/>
        <end position="272"/>
    </location>
</feature>
<dbReference type="PANTHER" id="PTHR37984:SF13">
    <property type="entry name" value="RIBONUCLEASE H"/>
    <property type="match status" value="1"/>
</dbReference>
<dbReference type="CDD" id="cd01647">
    <property type="entry name" value="RT_LTR"/>
    <property type="match status" value="1"/>
</dbReference>
<dbReference type="PANTHER" id="PTHR37984">
    <property type="entry name" value="PROTEIN CBG26694"/>
    <property type="match status" value="1"/>
</dbReference>
<protein>
    <recommendedName>
        <fullName evidence="2">Reverse transcriptase domain-containing protein</fullName>
    </recommendedName>
</protein>
<name>A0ABP1PH58_XYLVO</name>
<evidence type="ECO:0000256" key="1">
    <source>
        <dbReference type="SAM" id="MobiDB-lite"/>
    </source>
</evidence>
<dbReference type="Pfam" id="PF00078">
    <property type="entry name" value="RVT_1"/>
    <property type="match status" value="1"/>
</dbReference>
<dbReference type="Proteomes" id="UP001642520">
    <property type="component" value="Unassembled WGS sequence"/>
</dbReference>
<gene>
    <name evidence="3" type="ORF">XYLVIOL_LOCUS10496</name>
</gene>
<dbReference type="InterPro" id="IPR043128">
    <property type="entry name" value="Rev_trsase/Diguanyl_cyclase"/>
</dbReference>
<accession>A0ABP1PH58</accession>
<dbReference type="InterPro" id="IPR043502">
    <property type="entry name" value="DNA/RNA_pol_sf"/>
</dbReference>
<keyword evidence="4" id="KW-1185">Reference proteome</keyword>
<sequence length="366" mass="41875">MTELRVKSLRCKSKTLDCCVTRDSDPPIIGRKWLAAFGLWPLDLEIEKDSSSEKYVETRSNASMWQMSLTSSIMKRNSNRVKDSKRTVRVILKPGTVLVTMKVRHAPLALREKIEKELMWLEGLGNIEKVDRAQKFSQIDLSHAYMQILVVKESREYLAIITLLGLCCYRKLSEGIASRLGDFQRKMETCLQSIENVAVYIDNMYKKSHVDNVTNVFERLQEYGFKVNKSKCELFKEELEILGFVIDKSGLHKARKRAGLREEEEEEEEETVEVAGKKRTPRKGEACLTRKRRGALHQFPERSPLLTTLKLKSGRLCSPWRDGDFTEPADRPEDPGGYLKGSVSLLLLPLAGSQDTPRLMCAQMEL</sequence>
<evidence type="ECO:0000313" key="3">
    <source>
        <dbReference type="EMBL" id="CAL7951421.1"/>
    </source>
</evidence>
<proteinExistence type="predicted"/>
<comment type="caution">
    <text evidence="3">The sequence shown here is derived from an EMBL/GenBank/DDBJ whole genome shotgun (WGS) entry which is preliminary data.</text>
</comment>
<reference evidence="3 4" key="1">
    <citation type="submission" date="2024-08" db="EMBL/GenBank/DDBJ databases">
        <authorList>
            <person name="Will J Nash"/>
            <person name="Angela Man"/>
            <person name="Seanna McTaggart"/>
            <person name="Kendall Baker"/>
            <person name="Tom Barker"/>
            <person name="Leah Catchpole"/>
            <person name="Alex Durrant"/>
            <person name="Karim Gharbi"/>
            <person name="Naomi Irish"/>
            <person name="Gemy Kaithakottil"/>
            <person name="Debby Ku"/>
            <person name="Aaliyah Providence"/>
            <person name="Felix Shaw"/>
            <person name="David Swarbreck"/>
            <person name="Chris Watkins"/>
            <person name="Ann M. McCartney"/>
            <person name="Giulio Formenti"/>
            <person name="Alice Mouton"/>
            <person name="Noel Vella"/>
            <person name="Bjorn M von Reumont"/>
            <person name="Adriana Vella"/>
            <person name="Wilfried Haerty"/>
        </authorList>
    </citation>
    <scope>NUCLEOTIDE SEQUENCE [LARGE SCALE GENOMIC DNA]</scope>
</reference>
<dbReference type="EMBL" id="CAXAJV020001301">
    <property type="protein sequence ID" value="CAL7951421.1"/>
    <property type="molecule type" value="Genomic_DNA"/>
</dbReference>
<feature type="region of interest" description="Disordered" evidence="1">
    <location>
        <begin position="257"/>
        <end position="284"/>
    </location>
</feature>
<dbReference type="Gene3D" id="3.30.70.270">
    <property type="match status" value="1"/>
</dbReference>
<evidence type="ECO:0000259" key="2">
    <source>
        <dbReference type="Pfam" id="PF00078"/>
    </source>
</evidence>
<dbReference type="InterPro" id="IPR000477">
    <property type="entry name" value="RT_dom"/>
</dbReference>
<dbReference type="SUPFAM" id="SSF56672">
    <property type="entry name" value="DNA/RNA polymerases"/>
    <property type="match status" value="1"/>
</dbReference>